<feature type="chain" id="PRO_5039537046" evidence="1">
    <location>
        <begin position="23"/>
        <end position="326"/>
    </location>
</feature>
<keyword evidence="3" id="KW-1185">Reference proteome</keyword>
<dbReference type="KEGG" id="ctae:BGI42_10045"/>
<dbReference type="OrthoDB" id="9814375at2"/>
<evidence type="ECO:0000256" key="1">
    <source>
        <dbReference type="SAM" id="SignalP"/>
    </source>
</evidence>
<evidence type="ECO:0000313" key="2">
    <source>
        <dbReference type="EMBL" id="AOR24052.1"/>
    </source>
</evidence>
<dbReference type="InterPro" id="IPR027024">
    <property type="entry name" value="UCP027386_ABC_sbc_TM0202"/>
</dbReference>
<dbReference type="EMBL" id="CP017253">
    <property type="protein sequence ID" value="AOR24052.1"/>
    <property type="molecule type" value="Genomic_DNA"/>
</dbReference>
<proteinExistence type="predicted"/>
<accession>A0A1D7XL35</accession>
<dbReference type="RefSeq" id="WP_069680191.1">
    <property type="nucleotide sequence ID" value="NZ_CP017253.2"/>
</dbReference>
<evidence type="ECO:0000313" key="3">
    <source>
        <dbReference type="Proteomes" id="UP000094652"/>
    </source>
</evidence>
<reference evidence="3" key="1">
    <citation type="submission" date="2016-09" db="EMBL/GenBank/DDBJ databases">
        <title>Genomics of Clostridium taeniosporum, an organism which forms endospores with ribbon-like appendages.</title>
        <authorList>
            <person name="Walker J.R."/>
        </authorList>
    </citation>
    <scope>NUCLEOTIDE SEQUENCE [LARGE SCALE GENOMIC DNA]</scope>
    <source>
        <strain evidence="3">1/k</strain>
    </source>
</reference>
<dbReference type="PROSITE" id="PS51257">
    <property type="entry name" value="PROKAR_LIPOPROTEIN"/>
    <property type="match status" value="1"/>
</dbReference>
<name>A0A1D7XL35_9CLOT</name>
<dbReference type="Proteomes" id="UP000094652">
    <property type="component" value="Chromosome"/>
</dbReference>
<organism evidence="2 3">
    <name type="scientific">Clostridium taeniosporum</name>
    <dbReference type="NCBI Taxonomy" id="394958"/>
    <lineage>
        <taxon>Bacteria</taxon>
        <taxon>Bacillati</taxon>
        <taxon>Bacillota</taxon>
        <taxon>Clostridia</taxon>
        <taxon>Eubacteriales</taxon>
        <taxon>Clostridiaceae</taxon>
        <taxon>Clostridium</taxon>
    </lineage>
</organism>
<dbReference type="PANTHER" id="PTHR30024:SF46">
    <property type="entry name" value="ABC TRANSPORTER, SUBSTRATE-BINDING LIPOPROTEIN"/>
    <property type="match status" value="1"/>
</dbReference>
<feature type="signal peptide" evidence="1">
    <location>
        <begin position="1"/>
        <end position="22"/>
    </location>
</feature>
<dbReference type="AlphaFoldDB" id="A0A1D7XL35"/>
<protein>
    <submittedName>
        <fullName evidence="2">ABC transporter substrate-binding protein</fullName>
    </submittedName>
</protein>
<dbReference type="Gene3D" id="3.40.190.10">
    <property type="entry name" value="Periplasmic binding protein-like II"/>
    <property type="match status" value="2"/>
</dbReference>
<sequence>MKKLSIFLITILSIFMFVGCNKSNTANLDEVKKINFVVPDGLPAISVAKMIKEKPEIQKGYSINYDMEKVPENIVTSIMKSEADIAIVPSNVSAISYDKNGNYKIAGTVGFGSFYIVSTDDSKSIEDLKGKELYNIGKGLTPDIIAKSILKNNNINPDTDINLSYVGGVTEIAPVILSGKANYAVLPEPALSTVLNKKEGLNILLNLNEEWKKENNSKYGYPQATVIVKKDLIENDKKLVENILREIENSTLWAYKDKEALGDYCEEIGVTANKDIIISAMERANIKYINIKDSINEYNTYFKNLYDFDSKTVGGKIPDEGIYMEK</sequence>
<keyword evidence="1" id="KW-0732">Signal</keyword>
<gene>
    <name evidence="2" type="ORF">BGI42_10045</name>
</gene>
<dbReference type="STRING" id="394958.BGI42_10045"/>
<dbReference type="SUPFAM" id="SSF53850">
    <property type="entry name" value="Periplasmic binding protein-like II"/>
    <property type="match status" value="1"/>
</dbReference>
<dbReference type="PANTHER" id="PTHR30024">
    <property type="entry name" value="ALIPHATIC SULFONATES-BINDING PROTEIN-RELATED"/>
    <property type="match status" value="1"/>
</dbReference>
<dbReference type="Pfam" id="PF12974">
    <property type="entry name" value="Phosphonate-bd"/>
    <property type="match status" value="1"/>
</dbReference>
<dbReference type="PIRSF" id="PIRSF027386">
    <property type="entry name" value="UCP027386_ABC_sbc_TM0202"/>
    <property type="match status" value="1"/>
</dbReference>